<feature type="domain" description="Arsenosugar biosynthesis radical SAM protein ArsS-like C-terminal" evidence="6">
    <location>
        <begin position="310"/>
        <end position="450"/>
    </location>
</feature>
<dbReference type="AlphaFoldDB" id="A0A1S3J1Q4"/>
<keyword evidence="7" id="KW-1185">Reference proteome</keyword>
<dbReference type="GO" id="GO:0051536">
    <property type="term" value="F:iron-sulfur cluster binding"/>
    <property type="evidence" value="ECO:0007669"/>
    <property type="project" value="UniProtKB-KW"/>
</dbReference>
<evidence type="ECO:0000313" key="7">
    <source>
        <dbReference type="Proteomes" id="UP000085678"/>
    </source>
</evidence>
<evidence type="ECO:0000256" key="3">
    <source>
        <dbReference type="ARBA" id="ARBA00023004"/>
    </source>
</evidence>
<sequence>MFRIRDRRHLMPAASLFRTLSSKVGKPQYVAPELPDYNTDVNIHQHKLKRPDRPPPSWTGLQGLKERTQGSLIPETLKEMQEDKQFQITAEQLKKFGQAKLTRDERKKRQRALDQLGVPSFLEYWQEQQLSNGVLDTEVERDLKKDEIEIMQLNIGIYCNQACNHCHVESSPKRKEMMTREVADKCLDIMAHSPSVTTVDITGGAPELCSEFRHLVKGVRKLDREIIDRCNLTVLQEPGQEDLPEFLAENGVHIIASLPCYSAKNVNMQRGKGVFDRSIQALLTLNQVGFGKPGSNLKLDLVYNPLGAFLPPKQSELEEKYREELLDTFGIEFTSLFTMTNMPIKRFVDFLYRRNELQEYMDLLVRNYNIATMDNLMCRNTLNVKWNGDLFDCDFNQQLELGIVPKEKEPKVGKTTPLTVWDIHSIGELKGSRIWFDNHCYGCSAGMGSS</sequence>
<dbReference type="GO" id="GO:0046872">
    <property type="term" value="F:metal ion binding"/>
    <property type="evidence" value="ECO:0007669"/>
    <property type="project" value="UniProtKB-KW"/>
</dbReference>
<dbReference type="RefSeq" id="XP_013403753.1">
    <property type="nucleotide sequence ID" value="XM_013548299.2"/>
</dbReference>
<dbReference type="PANTHER" id="PTHR43728:SF1">
    <property type="entry name" value="FE-S OXIDOREDUCTASE"/>
    <property type="match status" value="1"/>
</dbReference>
<dbReference type="SFLD" id="SFLDG01067">
    <property type="entry name" value="SPASM/twitch_domain_containing"/>
    <property type="match status" value="1"/>
</dbReference>
<keyword evidence="3" id="KW-0408">Iron</keyword>
<evidence type="ECO:0000313" key="8">
    <source>
        <dbReference type="RefSeq" id="XP_013403753.1"/>
    </source>
</evidence>
<reference evidence="8 9" key="1">
    <citation type="submission" date="2025-04" db="UniProtKB">
        <authorList>
            <consortium name="RefSeq"/>
        </authorList>
    </citation>
    <scope>IDENTIFICATION</scope>
    <source>
        <tissue evidence="8 9">Gonads</tissue>
    </source>
</reference>
<keyword evidence="4" id="KW-0411">Iron-sulfur</keyword>
<dbReference type="SUPFAM" id="SSF102114">
    <property type="entry name" value="Radical SAM enzymes"/>
    <property type="match status" value="1"/>
</dbReference>
<dbReference type="Pfam" id="PF04055">
    <property type="entry name" value="Radical_SAM"/>
    <property type="match status" value="1"/>
</dbReference>
<dbReference type="Gene3D" id="3.20.20.70">
    <property type="entry name" value="Aldolase class I"/>
    <property type="match status" value="1"/>
</dbReference>
<evidence type="ECO:0000313" key="9">
    <source>
        <dbReference type="RefSeq" id="XP_013403754.1"/>
    </source>
</evidence>
<evidence type="ECO:0000259" key="6">
    <source>
        <dbReference type="Pfam" id="PF12345"/>
    </source>
</evidence>
<dbReference type="SFLD" id="SFLDS00029">
    <property type="entry name" value="Radical_SAM"/>
    <property type="match status" value="1"/>
</dbReference>
<dbReference type="InterPro" id="IPR058240">
    <property type="entry name" value="rSAM_sf"/>
</dbReference>
<accession>A0A1S3J1Q4</accession>
<dbReference type="OrthoDB" id="418407at2759"/>
<proteinExistence type="predicted"/>
<dbReference type="GeneID" id="106169016"/>
<dbReference type="NCBIfam" id="TIGR04167">
    <property type="entry name" value="rSAM_SeCys"/>
    <property type="match status" value="1"/>
</dbReference>
<gene>
    <name evidence="8 9" type="primary">LOC106169016</name>
</gene>
<evidence type="ECO:0000256" key="4">
    <source>
        <dbReference type="ARBA" id="ARBA00023014"/>
    </source>
</evidence>
<dbReference type="InterPro" id="IPR007197">
    <property type="entry name" value="rSAM"/>
</dbReference>
<dbReference type="InterPro" id="IPR026351">
    <property type="entry name" value="rSAM_ArsS-like"/>
</dbReference>
<evidence type="ECO:0000256" key="2">
    <source>
        <dbReference type="ARBA" id="ARBA00022723"/>
    </source>
</evidence>
<dbReference type="InterPro" id="IPR024521">
    <property type="entry name" value="ArsS-like_C"/>
</dbReference>
<keyword evidence="1" id="KW-0949">S-adenosyl-L-methionine</keyword>
<evidence type="ECO:0000256" key="1">
    <source>
        <dbReference type="ARBA" id="ARBA00022691"/>
    </source>
</evidence>
<dbReference type="RefSeq" id="XP_013403754.1">
    <property type="nucleotide sequence ID" value="XM_013548300.2"/>
</dbReference>
<keyword evidence="2" id="KW-0479">Metal-binding</keyword>
<dbReference type="KEGG" id="lak:106169016"/>
<dbReference type="PANTHER" id="PTHR43728">
    <property type="entry name" value="SLR0304 PROTEIN"/>
    <property type="match status" value="1"/>
</dbReference>
<feature type="domain" description="Radical SAM core" evidence="5">
    <location>
        <begin position="154"/>
        <end position="291"/>
    </location>
</feature>
<protein>
    <submittedName>
        <fullName evidence="8 9">Uncharacterized protein LOC106169016</fullName>
    </submittedName>
</protein>
<dbReference type="InterPro" id="IPR013785">
    <property type="entry name" value="Aldolase_TIM"/>
</dbReference>
<name>A0A1S3J1Q4_LINAN</name>
<dbReference type="STRING" id="7574.A0A1S3J1Q4"/>
<dbReference type="GO" id="GO:0003824">
    <property type="term" value="F:catalytic activity"/>
    <property type="evidence" value="ECO:0007669"/>
    <property type="project" value="InterPro"/>
</dbReference>
<evidence type="ECO:0000259" key="5">
    <source>
        <dbReference type="Pfam" id="PF04055"/>
    </source>
</evidence>
<organism evidence="7 9">
    <name type="scientific">Lingula anatina</name>
    <name type="common">Brachiopod</name>
    <name type="synonym">Lingula unguis</name>
    <dbReference type="NCBI Taxonomy" id="7574"/>
    <lineage>
        <taxon>Eukaryota</taxon>
        <taxon>Metazoa</taxon>
        <taxon>Spiralia</taxon>
        <taxon>Lophotrochozoa</taxon>
        <taxon>Brachiopoda</taxon>
        <taxon>Linguliformea</taxon>
        <taxon>Lingulata</taxon>
        <taxon>Lingulida</taxon>
        <taxon>Linguloidea</taxon>
        <taxon>Lingulidae</taxon>
        <taxon>Lingula</taxon>
    </lineage>
</organism>
<dbReference type="Proteomes" id="UP000085678">
    <property type="component" value="Unplaced"/>
</dbReference>
<dbReference type="Pfam" id="PF12345">
    <property type="entry name" value="DUF3641"/>
    <property type="match status" value="1"/>
</dbReference>